<evidence type="ECO:0000256" key="1">
    <source>
        <dbReference type="SAM" id="MobiDB-lite"/>
    </source>
</evidence>
<reference evidence="2 3" key="1">
    <citation type="submission" date="2020-08" db="EMBL/GenBank/DDBJ databases">
        <title>Sequencing the genomes of 1000 actinobacteria strains.</title>
        <authorList>
            <person name="Klenk H.-P."/>
        </authorList>
    </citation>
    <scope>NUCLEOTIDE SEQUENCE [LARGE SCALE GENOMIC DNA]</scope>
    <source>
        <strain evidence="2 3">DSM 45913</strain>
    </source>
</reference>
<evidence type="ECO:0000313" key="2">
    <source>
        <dbReference type="EMBL" id="MBB6345986.1"/>
    </source>
</evidence>
<dbReference type="Proteomes" id="UP000583800">
    <property type="component" value="Unassembled WGS sequence"/>
</dbReference>
<evidence type="ECO:0000313" key="3">
    <source>
        <dbReference type="Proteomes" id="UP000583800"/>
    </source>
</evidence>
<dbReference type="EMBL" id="JACHJB010000001">
    <property type="protein sequence ID" value="MBB6345986.1"/>
    <property type="molecule type" value="Genomic_DNA"/>
</dbReference>
<dbReference type="AlphaFoldDB" id="A0A7X0C2Q1"/>
<organism evidence="2 3">
    <name type="scientific">Nonomuraea muscovyensis</name>
    <dbReference type="NCBI Taxonomy" id="1124761"/>
    <lineage>
        <taxon>Bacteria</taxon>
        <taxon>Bacillati</taxon>
        <taxon>Actinomycetota</taxon>
        <taxon>Actinomycetes</taxon>
        <taxon>Streptosporangiales</taxon>
        <taxon>Streptosporangiaceae</taxon>
        <taxon>Nonomuraea</taxon>
    </lineage>
</organism>
<keyword evidence="3" id="KW-1185">Reference proteome</keyword>
<accession>A0A7X0C2Q1</accession>
<name>A0A7X0C2Q1_9ACTN</name>
<gene>
    <name evidence="2" type="ORF">FHU36_002495</name>
</gene>
<feature type="region of interest" description="Disordered" evidence="1">
    <location>
        <begin position="71"/>
        <end position="110"/>
    </location>
</feature>
<protein>
    <submittedName>
        <fullName evidence="2">Uncharacterized protein</fullName>
    </submittedName>
</protein>
<dbReference type="RefSeq" id="WP_185083852.1">
    <property type="nucleotide sequence ID" value="NZ_JACHJB010000001.1"/>
</dbReference>
<proteinExistence type="predicted"/>
<comment type="caution">
    <text evidence="2">The sequence shown here is derived from an EMBL/GenBank/DDBJ whole genome shotgun (WGS) entry which is preliminary data.</text>
</comment>
<sequence>MWIRGTARPLVGLLLGIEISIIALAPAASAAPMAPDGEPRLTPRIITRSYHVEEPVQVSRWYVPQHRHVHSHAQQSGHVPQDGYVSGYRPGDGGRHRKAADRRARTATGTARAALPALNLGRVKHRHATVRMSHDHAAKYLLGAGLRYRSTGHCTDRHVNTCTSLDSVRTGTVARIIALKHASDCPIMVTGGTEVGHAPGRFSHGQGYKLDISHNACIDRYIAQHSEPAGVRGDGARLYRAPSGTVYADESDHWDIMFK</sequence>